<keyword evidence="10" id="KW-1278">Translocase</keyword>
<dbReference type="GO" id="GO:0015662">
    <property type="term" value="F:P-type ion transporter activity"/>
    <property type="evidence" value="ECO:0007669"/>
    <property type="project" value="TreeGrafter"/>
</dbReference>
<evidence type="ECO:0000256" key="8">
    <source>
        <dbReference type="ARBA" id="ARBA00022840"/>
    </source>
</evidence>
<dbReference type="SUPFAM" id="SSF56784">
    <property type="entry name" value="HAD-like"/>
    <property type="match status" value="1"/>
</dbReference>
<evidence type="ECO:0000256" key="10">
    <source>
        <dbReference type="ARBA" id="ARBA00022967"/>
    </source>
</evidence>
<keyword evidence="11" id="KW-1133">Transmembrane helix</keyword>
<evidence type="ECO:0000256" key="1">
    <source>
        <dbReference type="ARBA" id="ARBA00004477"/>
    </source>
</evidence>
<dbReference type="PRINTS" id="PR00119">
    <property type="entry name" value="CATATPASE"/>
</dbReference>
<dbReference type="AlphaFoldDB" id="A0A1Y3BSK9"/>
<comment type="caution">
    <text evidence="14">The sequence shown here is derived from an EMBL/GenBank/DDBJ whole genome shotgun (WGS) entry which is preliminary data.</text>
</comment>
<feature type="region of interest" description="Disordered" evidence="13">
    <location>
        <begin position="209"/>
        <end position="228"/>
    </location>
</feature>
<dbReference type="GO" id="GO:0046872">
    <property type="term" value="F:metal ion binding"/>
    <property type="evidence" value="ECO:0007669"/>
    <property type="project" value="UniProtKB-KW"/>
</dbReference>
<evidence type="ECO:0000256" key="3">
    <source>
        <dbReference type="ARBA" id="ARBA00022448"/>
    </source>
</evidence>
<dbReference type="InterPro" id="IPR006544">
    <property type="entry name" value="P-type_TPase_V"/>
</dbReference>
<evidence type="ECO:0000313" key="15">
    <source>
        <dbReference type="Proteomes" id="UP000194236"/>
    </source>
</evidence>
<dbReference type="GO" id="GO:0005789">
    <property type="term" value="C:endoplasmic reticulum membrane"/>
    <property type="evidence" value="ECO:0007669"/>
    <property type="project" value="UniProtKB-SubCell"/>
</dbReference>
<dbReference type="FunFam" id="3.40.50.1000:FF:000056">
    <property type="entry name" value="Cation-transporting ATPase"/>
    <property type="match status" value="1"/>
</dbReference>
<evidence type="ECO:0008006" key="16">
    <source>
        <dbReference type="Google" id="ProtNLM"/>
    </source>
</evidence>
<evidence type="ECO:0000256" key="2">
    <source>
        <dbReference type="ARBA" id="ARBA00006000"/>
    </source>
</evidence>
<dbReference type="GO" id="GO:0019829">
    <property type="term" value="F:ATPase-coupled monoatomic cation transmembrane transporter activity"/>
    <property type="evidence" value="ECO:0007669"/>
    <property type="project" value="TreeGrafter"/>
</dbReference>
<evidence type="ECO:0000313" key="14">
    <source>
        <dbReference type="EMBL" id="OTF82556.1"/>
    </source>
</evidence>
<reference evidence="14 15" key="1">
    <citation type="submission" date="2017-03" db="EMBL/GenBank/DDBJ databases">
        <title>Genome Survey of Euroglyphus maynei.</title>
        <authorList>
            <person name="Arlian L.G."/>
            <person name="Morgan M.S."/>
            <person name="Rider S.D."/>
        </authorList>
    </citation>
    <scope>NUCLEOTIDE SEQUENCE [LARGE SCALE GENOMIC DNA]</scope>
    <source>
        <strain evidence="14">Arlian Lab</strain>
        <tissue evidence="14">Whole body</tissue>
    </source>
</reference>
<evidence type="ECO:0000256" key="11">
    <source>
        <dbReference type="ARBA" id="ARBA00022989"/>
    </source>
</evidence>
<evidence type="ECO:0000256" key="9">
    <source>
        <dbReference type="ARBA" id="ARBA00022842"/>
    </source>
</evidence>
<comment type="subcellular location">
    <subcellularLocation>
        <location evidence="1">Endoplasmic reticulum membrane</location>
        <topology evidence="1">Multi-pass membrane protein</topology>
    </subcellularLocation>
</comment>
<keyword evidence="15" id="KW-1185">Reference proteome</keyword>
<dbReference type="GO" id="GO:0005524">
    <property type="term" value="F:ATP binding"/>
    <property type="evidence" value="ECO:0007669"/>
    <property type="project" value="UniProtKB-KW"/>
</dbReference>
<evidence type="ECO:0000256" key="13">
    <source>
        <dbReference type="SAM" id="MobiDB-lite"/>
    </source>
</evidence>
<dbReference type="InterPro" id="IPR001757">
    <property type="entry name" value="P_typ_ATPase"/>
</dbReference>
<dbReference type="InterPro" id="IPR036412">
    <property type="entry name" value="HAD-like_sf"/>
</dbReference>
<evidence type="ECO:0000256" key="6">
    <source>
        <dbReference type="ARBA" id="ARBA00022741"/>
    </source>
</evidence>
<proteinExistence type="inferred from homology"/>
<dbReference type="PANTHER" id="PTHR45630:SF7">
    <property type="entry name" value="ENDOPLASMIC RETICULUM TRANSMEMBRANE HELIX TRANSLOCASE"/>
    <property type="match status" value="1"/>
</dbReference>
<keyword evidence="12" id="KW-0472">Membrane</keyword>
<protein>
    <recommendedName>
        <fullName evidence="16">Cation-transporting ATPase-like protein</fullName>
    </recommendedName>
</protein>
<evidence type="ECO:0000256" key="12">
    <source>
        <dbReference type="ARBA" id="ARBA00023136"/>
    </source>
</evidence>
<feature type="compositionally biased region" description="Basic residues" evidence="13">
    <location>
        <begin position="248"/>
        <end position="258"/>
    </location>
</feature>
<feature type="compositionally biased region" description="Polar residues" evidence="13">
    <location>
        <begin position="215"/>
        <end position="225"/>
    </location>
</feature>
<keyword evidence="4" id="KW-0812">Transmembrane</keyword>
<keyword evidence="8" id="KW-0067">ATP-binding</keyword>
<accession>A0A1Y3BSK9</accession>
<dbReference type="OrthoDB" id="48943at2759"/>
<dbReference type="PANTHER" id="PTHR45630">
    <property type="entry name" value="CATION-TRANSPORTING ATPASE-RELATED"/>
    <property type="match status" value="1"/>
</dbReference>
<gene>
    <name evidence="14" type="ORF">BLA29_006483</name>
</gene>
<evidence type="ECO:0000256" key="4">
    <source>
        <dbReference type="ARBA" id="ARBA00022692"/>
    </source>
</evidence>
<feature type="region of interest" description="Disordered" evidence="13">
    <location>
        <begin position="248"/>
        <end position="270"/>
    </location>
</feature>
<dbReference type="Gene3D" id="3.40.50.1000">
    <property type="entry name" value="HAD superfamily/HAD-like"/>
    <property type="match status" value="1"/>
</dbReference>
<evidence type="ECO:0000256" key="7">
    <source>
        <dbReference type="ARBA" id="ARBA00022824"/>
    </source>
</evidence>
<name>A0A1Y3BSK9_EURMA</name>
<organism evidence="14 15">
    <name type="scientific">Euroglyphus maynei</name>
    <name type="common">Mayne's house dust mite</name>
    <dbReference type="NCBI Taxonomy" id="6958"/>
    <lineage>
        <taxon>Eukaryota</taxon>
        <taxon>Metazoa</taxon>
        <taxon>Ecdysozoa</taxon>
        <taxon>Arthropoda</taxon>
        <taxon>Chelicerata</taxon>
        <taxon>Arachnida</taxon>
        <taxon>Acari</taxon>
        <taxon>Acariformes</taxon>
        <taxon>Sarcoptiformes</taxon>
        <taxon>Astigmata</taxon>
        <taxon>Psoroptidia</taxon>
        <taxon>Analgoidea</taxon>
        <taxon>Pyroglyphidae</taxon>
        <taxon>Pyroglyphinae</taxon>
        <taxon>Euroglyphus</taxon>
    </lineage>
</organism>
<dbReference type="Proteomes" id="UP000194236">
    <property type="component" value="Unassembled WGS sequence"/>
</dbReference>
<dbReference type="NCBIfam" id="TIGR01494">
    <property type="entry name" value="ATPase_P-type"/>
    <property type="match status" value="1"/>
</dbReference>
<dbReference type="EMBL" id="MUJZ01007941">
    <property type="protein sequence ID" value="OTF82556.1"/>
    <property type="molecule type" value="Genomic_DNA"/>
</dbReference>
<keyword evidence="6" id="KW-0547">Nucleotide-binding</keyword>
<dbReference type="GO" id="GO:0006874">
    <property type="term" value="P:intracellular calcium ion homeostasis"/>
    <property type="evidence" value="ECO:0007669"/>
    <property type="project" value="TreeGrafter"/>
</dbReference>
<sequence>MSRKGARVLALGRKNLGNISSGQIRNFTREDVETELDFVGFLIISCPLKPDSVSVMKEIIASSHYVTMITGDAPLTACHVAKELYFVSSKKPTLILHGMDKLTWKSIDETVCLPLIPDNKEFFRQYEFCVTGDSLNALLDCDPKFFVKMLPKIRVFARVAPKQKEFIITSLRSLGYTTLMCGDGTNDVGALKHAHVGVALLSNPLPIPIPKTEKSPNNNTVANNNGDHRRSINDVLAERNNNRMVNNHQHHKQRRNHAHNNNPASVNPRVVRTQERINQLLKELEEQDKAQIVKLGDASIAAPFTSKLSSIQCSKYF</sequence>
<keyword evidence="5" id="KW-0479">Metal-binding</keyword>
<comment type="similarity">
    <text evidence="2">Belongs to the cation transport ATPase (P-type) (TC 3.A.3) family. Type V subfamily.</text>
</comment>
<evidence type="ECO:0000256" key="5">
    <source>
        <dbReference type="ARBA" id="ARBA00022723"/>
    </source>
</evidence>
<dbReference type="InterPro" id="IPR023214">
    <property type="entry name" value="HAD_sf"/>
</dbReference>
<keyword evidence="3" id="KW-0813">Transport</keyword>
<keyword evidence="7" id="KW-0256">Endoplasmic reticulum</keyword>
<dbReference type="GO" id="GO:0016887">
    <property type="term" value="F:ATP hydrolysis activity"/>
    <property type="evidence" value="ECO:0007669"/>
    <property type="project" value="InterPro"/>
</dbReference>
<keyword evidence="9" id="KW-0460">Magnesium</keyword>